<feature type="domain" description="THAP-type" evidence="8">
    <location>
        <begin position="1"/>
        <end position="75"/>
    </location>
</feature>
<reference evidence="10" key="2">
    <citation type="submission" date="2025-08" db="UniProtKB">
        <authorList>
            <consortium name="Ensembl"/>
        </authorList>
    </citation>
    <scope>IDENTIFICATION</scope>
</reference>
<dbReference type="GO" id="GO:0008270">
    <property type="term" value="F:zinc ion binding"/>
    <property type="evidence" value="ECO:0007669"/>
    <property type="project" value="UniProtKB-KW"/>
</dbReference>
<evidence type="ECO:0000259" key="9">
    <source>
        <dbReference type="PROSITE" id="PS50994"/>
    </source>
</evidence>
<proteinExistence type="predicted"/>
<dbReference type="PANTHER" id="PTHR37984">
    <property type="entry name" value="PROTEIN CBG26694"/>
    <property type="match status" value="1"/>
</dbReference>
<evidence type="ECO:0000256" key="5">
    <source>
        <dbReference type="ARBA" id="ARBA00039658"/>
    </source>
</evidence>
<protein>
    <recommendedName>
        <fullName evidence="5">Gypsy retrotransposon integrase-like protein 1</fullName>
    </recommendedName>
</protein>
<dbReference type="Proteomes" id="UP001501920">
    <property type="component" value="Chromosome 9"/>
</dbReference>
<dbReference type="InterPro" id="IPR050951">
    <property type="entry name" value="Retrovirus_Pol_polyprotein"/>
</dbReference>
<evidence type="ECO:0000256" key="7">
    <source>
        <dbReference type="SAM" id="Coils"/>
    </source>
</evidence>
<dbReference type="Gene3D" id="3.30.420.10">
    <property type="entry name" value="Ribonuclease H-like superfamily/Ribonuclease H"/>
    <property type="match status" value="1"/>
</dbReference>
<keyword evidence="1" id="KW-0479">Metal-binding</keyword>
<keyword evidence="2 6" id="KW-0863">Zinc-finger</keyword>
<dbReference type="Ensembl" id="ENSPNAT00000051968.1">
    <property type="protein sequence ID" value="ENSPNAP00000061961.1"/>
    <property type="gene ID" value="ENSPNAG00000032957.1"/>
</dbReference>
<feature type="coiled-coil region" evidence="7">
    <location>
        <begin position="123"/>
        <end position="157"/>
    </location>
</feature>
<dbReference type="InterPro" id="IPR041588">
    <property type="entry name" value="Integrase_H2C2"/>
</dbReference>
<dbReference type="InterPro" id="IPR012337">
    <property type="entry name" value="RNaseH-like_sf"/>
</dbReference>
<dbReference type="SMART" id="SM00980">
    <property type="entry name" value="THAP"/>
    <property type="match status" value="1"/>
</dbReference>
<dbReference type="SMART" id="SM00692">
    <property type="entry name" value="DM3"/>
    <property type="match status" value="1"/>
</dbReference>
<dbReference type="PROSITE" id="PS50994">
    <property type="entry name" value="INTEGRASE"/>
    <property type="match status" value="1"/>
</dbReference>
<dbReference type="Pfam" id="PF17921">
    <property type="entry name" value="Integrase_H2C2"/>
    <property type="match status" value="1"/>
</dbReference>
<dbReference type="SUPFAM" id="SSF57716">
    <property type="entry name" value="Glucocorticoid receptor-like (DNA-binding domain)"/>
    <property type="match status" value="1"/>
</dbReference>
<evidence type="ECO:0000256" key="4">
    <source>
        <dbReference type="ARBA" id="ARBA00023125"/>
    </source>
</evidence>
<organism evidence="10 11">
    <name type="scientific">Pygocentrus nattereri</name>
    <name type="common">Red-bellied piranha</name>
    <dbReference type="NCBI Taxonomy" id="42514"/>
    <lineage>
        <taxon>Eukaryota</taxon>
        <taxon>Metazoa</taxon>
        <taxon>Chordata</taxon>
        <taxon>Craniata</taxon>
        <taxon>Vertebrata</taxon>
        <taxon>Euteleostomi</taxon>
        <taxon>Actinopterygii</taxon>
        <taxon>Neopterygii</taxon>
        <taxon>Teleostei</taxon>
        <taxon>Ostariophysi</taxon>
        <taxon>Characiformes</taxon>
        <taxon>Characoidei</taxon>
        <taxon>Pygocentrus</taxon>
    </lineage>
</organism>
<dbReference type="AlphaFoldDB" id="A0AAR2KIN6"/>
<evidence type="ECO:0000256" key="2">
    <source>
        <dbReference type="ARBA" id="ARBA00022771"/>
    </source>
</evidence>
<evidence type="ECO:0000256" key="1">
    <source>
        <dbReference type="ARBA" id="ARBA00022723"/>
    </source>
</evidence>
<keyword evidence="11" id="KW-1185">Reference proteome</keyword>
<dbReference type="GO" id="GO:0003677">
    <property type="term" value="F:DNA binding"/>
    <property type="evidence" value="ECO:0007669"/>
    <property type="project" value="UniProtKB-UniRule"/>
</dbReference>
<dbReference type="PROSITE" id="PS50950">
    <property type="entry name" value="ZF_THAP"/>
    <property type="match status" value="1"/>
</dbReference>
<dbReference type="Pfam" id="PF00665">
    <property type="entry name" value="rve"/>
    <property type="match status" value="1"/>
</dbReference>
<keyword evidence="7" id="KW-0175">Coiled coil</keyword>
<reference evidence="10 11" key="1">
    <citation type="submission" date="2020-10" db="EMBL/GenBank/DDBJ databases">
        <title>Pygocentrus nattereri (red-bellied piranha) genome, fPygNat1, primary haplotype.</title>
        <authorList>
            <person name="Myers G."/>
            <person name="Meyer A."/>
            <person name="Karagic N."/>
            <person name="Pippel M."/>
            <person name="Winkler S."/>
            <person name="Tracey A."/>
            <person name="Wood J."/>
            <person name="Formenti G."/>
            <person name="Howe K."/>
            <person name="Fedrigo O."/>
            <person name="Jarvis E.D."/>
        </authorList>
    </citation>
    <scope>NUCLEOTIDE SEQUENCE [LARGE SCALE GENOMIC DNA]</scope>
</reference>
<evidence type="ECO:0000256" key="6">
    <source>
        <dbReference type="PROSITE-ProRule" id="PRU00309"/>
    </source>
</evidence>
<dbReference type="InterPro" id="IPR006612">
    <property type="entry name" value="THAP_Znf"/>
</dbReference>
<dbReference type="InterPro" id="IPR038441">
    <property type="entry name" value="THAP_Znf_sf"/>
</dbReference>
<evidence type="ECO:0000313" key="11">
    <source>
        <dbReference type="Proteomes" id="UP001501920"/>
    </source>
</evidence>
<evidence type="ECO:0000313" key="10">
    <source>
        <dbReference type="Ensembl" id="ENSPNAP00000061961.1"/>
    </source>
</evidence>
<dbReference type="GO" id="GO:0015074">
    <property type="term" value="P:DNA integration"/>
    <property type="evidence" value="ECO:0007669"/>
    <property type="project" value="InterPro"/>
</dbReference>
<keyword evidence="4 6" id="KW-0238">DNA-binding</keyword>
<dbReference type="FunFam" id="3.30.420.10:FF:000063">
    <property type="entry name" value="Retrovirus-related Pol polyprotein from transposon 297-like Protein"/>
    <property type="match status" value="1"/>
</dbReference>
<feature type="domain" description="Integrase catalytic" evidence="9">
    <location>
        <begin position="195"/>
        <end position="363"/>
    </location>
</feature>
<dbReference type="InterPro" id="IPR036397">
    <property type="entry name" value="RNaseH_sf"/>
</dbReference>
<sequence>SHYNCLLHSCNLSFHSFPARSDLRSQWLINIRRDQFTISPHTKVCSRHFIPDHLIEPKTPESRRRLTKDAVPLFEWNGYSIQAPQLSVWERRERPADPTSLEDPSTDLTVDHDYCSAPEPSSLDMSCAENEDLSREVEELRNQLHELRVQLTFGLQRFSDLYWWPGMNLQVENAIKTCTTCLQHDKTAITHTAPLHPVPIPKAAWEKVAIDIVGPFHHAVHDCRYAMTLIDYYSKWPEVAFASEVTSATVITFLSVVFSREGNPREVVSDNGPQFISSEFEITQMLAKHLSIDWAFHIPYHPQSSGMVERVNRTIKGRLRKAMQTQNTTNWVKVLPVVLAKLRMARTDTLGGLSPYEIVMGRPFPLPWRQKTALGGTADLDVRLTQLQLCSKQTLQQA</sequence>
<accession>A0AAR2KIN6</accession>
<dbReference type="Gene3D" id="6.20.210.20">
    <property type="entry name" value="THAP domain"/>
    <property type="match status" value="1"/>
</dbReference>
<evidence type="ECO:0000259" key="8">
    <source>
        <dbReference type="PROSITE" id="PS50950"/>
    </source>
</evidence>
<dbReference type="InterPro" id="IPR001584">
    <property type="entry name" value="Integrase_cat-core"/>
</dbReference>
<dbReference type="SUPFAM" id="SSF53098">
    <property type="entry name" value="Ribonuclease H-like"/>
    <property type="match status" value="1"/>
</dbReference>
<keyword evidence="3" id="KW-0862">Zinc</keyword>
<dbReference type="Pfam" id="PF05485">
    <property type="entry name" value="THAP"/>
    <property type="match status" value="1"/>
</dbReference>
<dbReference type="GeneTree" id="ENSGT00940000169353"/>
<evidence type="ECO:0000256" key="3">
    <source>
        <dbReference type="ARBA" id="ARBA00022833"/>
    </source>
</evidence>
<dbReference type="Gene3D" id="1.10.340.70">
    <property type="match status" value="1"/>
</dbReference>
<dbReference type="PANTHER" id="PTHR37984:SF5">
    <property type="entry name" value="PROTEIN NYNRIN-LIKE"/>
    <property type="match status" value="1"/>
</dbReference>
<reference evidence="10" key="3">
    <citation type="submission" date="2025-09" db="UniProtKB">
        <authorList>
            <consortium name="Ensembl"/>
        </authorList>
    </citation>
    <scope>IDENTIFICATION</scope>
</reference>
<name>A0AAR2KIN6_PYGNA</name>